<dbReference type="STRING" id="1873176.BFN67_13660"/>
<dbReference type="GO" id="GO:0008379">
    <property type="term" value="F:thioredoxin peroxidase activity"/>
    <property type="evidence" value="ECO:0007669"/>
    <property type="project" value="TreeGrafter"/>
</dbReference>
<dbReference type="OrthoDB" id="9812811at2"/>
<dbReference type="InterPro" id="IPR000866">
    <property type="entry name" value="AhpC/TSA"/>
</dbReference>
<feature type="domain" description="Thioredoxin" evidence="14">
    <location>
        <begin position="4"/>
        <end position="155"/>
    </location>
</feature>
<dbReference type="NCBIfam" id="NF006960">
    <property type="entry name" value="PRK09437.1"/>
    <property type="match status" value="1"/>
</dbReference>
<keyword evidence="6" id="KW-0560">Oxidoreductase</keyword>
<dbReference type="Proteomes" id="UP000191905">
    <property type="component" value="Unassembled WGS sequence"/>
</dbReference>
<comment type="catalytic activity">
    <reaction evidence="12">
        <text>a hydroperoxide + [thioredoxin]-dithiol = an alcohol + [thioredoxin]-disulfide + H2O</text>
        <dbReference type="Rhea" id="RHEA:62620"/>
        <dbReference type="Rhea" id="RHEA-COMP:10698"/>
        <dbReference type="Rhea" id="RHEA-COMP:10700"/>
        <dbReference type="ChEBI" id="CHEBI:15377"/>
        <dbReference type="ChEBI" id="CHEBI:29950"/>
        <dbReference type="ChEBI" id="CHEBI:30879"/>
        <dbReference type="ChEBI" id="CHEBI:35924"/>
        <dbReference type="ChEBI" id="CHEBI:50058"/>
        <dbReference type="EC" id="1.11.1.24"/>
    </reaction>
</comment>
<dbReference type="FunFam" id="3.40.30.10:FF:000007">
    <property type="entry name" value="Thioredoxin-dependent thiol peroxidase"/>
    <property type="match status" value="1"/>
</dbReference>
<keyword evidence="16" id="KW-1185">Reference proteome</keyword>
<comment type="subunit">
    <text evidence="2">Monomer.</text>
</comment>
<evidence type="ECO:0000256" key="3">
    <source>
        <dbReference type="ARBA" id="ARBA00013017"/>
    </source>
</evidence>
<comment type="caution">
    <text evidence="15">The sequence shown here is derived from an EMBL/GenBank/DDBJ whole genome shotgun (WGS) entry which is preliminary data.</text>
</comment>
<dbReference type="PANTHER" id="PTHR42801">
    <property type="entry name" value="THIOREDOXIN-DEPENDENT PEROXIDE REDUCTASE"/>
    <property type="match status" value="1"/>
</dbReference>
<evidence type="ECO:0000256" key="4">
    <source>
        <dbReference type="ARBA" id="ARBA00022559"/>
    </source>
</evidence>
<accession>A0A1V8RTY9</accession>
<dbReference type="SUPFAM" id="SSF52833">
    <property type="entry name" value="Thioredoxin-like"/>
    <property type="match status" value="1"/>
</dbReference>
<dbReference type="Pfam" id="PF00578">
    <property type="entry name" value="AhpC-TSA"/>
    <property type="match status" value="1"/>
</dbReference>
<protein>
    <recommendedName>
        <fullName evidence="3">thioredoxin-dependent peroxiredoxin</fullName>
        <ecNumber evidence="3">1.11.1.24</ecNumber>
    </recommendedName>
    <alternativeName>
        <fullName evidence="9">Thioredoxin peroxidase</fullName>
    </alternativeName>
    <alternativeName>
        <fullName evidence="11">Thioredoxin-dependent peroxiredoxin Bcp</fullName>
    </alternativeName>
</protein>
<organism evidence="15 16">
    <name type="scientific">Manganibacter manganicus</name>
    <dbReference type="NCBI Taxonomy" id="1873176"/>
    <lineage>
        <taxon>Bacteria</taxon>
        <taxon>Pseudomonadati</taxon>
        <taxon>Pseudomonadota</taxon>
        <taxon>Alphaproteobacteria</taxon>
        <taxon>Hyphomicrobiales</taxon>
        <taxon>Phyllobacteriaceae</taxon>
        <taxon>Manganibacter</taxon>
    </lineage>
</organism>
<evidence type="ECO:0000256" key="12">
    <source>
        <dbReference type="ARBA" id="ARBA00049091"/>
    </source>
</evidence>
<dbReference type="EMBL" id="MDET01000006">
    <property type="protein sequence ID" value="OQM76670.1"/>
    <property type="molecule type" value="Genomic_DNA"/>
</dbReference>
<dbReference type="GO" id="GO:0045454">
    <property type="term" value="P:cell redox homeostasis"/>
    <property type="evidence" value="ECO:0007669"/>
    <property type="project" value="TreeGrafter"/>
</dbReference>
<keyword evidence="8" id="KW-0676">Redox-active center</keyword>
<dbReference type="InterPro" id="IPR024706">
    <property type="entry name" value="Peroxiredoxin_AhpC-typ"/>
</dbReference>
<comment type="similarity">
    <text evidence="10">Belongs to the peroxiredoxin family. BCP/PrxQ subfamily.</text>
</comment>
<comment type="function">
    <text evidence="1">Thiol-specific peroxidase that catalyzes the reduction of hydrogen peroxide and organic hydroperoxides to water and alcohols, respectively. Plays a role in cell protection against oxidative stress by detoxifying peroxides and as sensor of hydrogen peroxide-mediated signaling events.</text>
</comment>
<proteinExistence type="inferred from homology"/>
<evidence type="ECO:0000256" key="5">
    <source>
        <dbReference type="ARBA" id="ARBA00022862"/>
    </source>
</evidence>
<gene>
    <name evidence="15" type="ORF">BFN67_13660</name>
</gene>
<dbReference type="PIRSF" id="PIRSF000239">
    <property type="entry name" value="AHPC"/>
    <property type="match status" value="1"/>
</dbReference>
<name>A0A1V8RTY9_9HYPH</name>
<reference evidence="15 16" key="1">
    <citation type="journal article" date="2016" name="Int. J. Syst. Evol. Microbiol.">
        <title>Pseudaminobacter manganicus sp. nov., isolated from sludge of a manganese mine.</title>
        <authorList>
            <person name="Li J."/>
            <person name="Huang J."/>
            <person name="Liao S."/>
            <person name="Wang G."/>
        </authorList>
    </citation>
    <scope>NUCLEOTIDE SEQUENCE [LARGE SCALE GENOMIC DNA]</scope>
    <source>
        <strain evidence="15 16">JH-7</strain>
    </source>
</reference>
<keyword evidence="7" id="KW-1015">Disulfide bond</keyword>
<dbReference type="AlphaFoldDB" id="A0A1V8RTY9"/>
<feature type="active site" description="Cysteine sulfenic acid (-SOH) intermediate; for peroxidase activity" evidence="13">
    <location>
        <position position="46"/>
    </location>
</feature>
<evidence type="ECO:0000259" key="14">
    <source>
        <dbReference type="PROSITE" id="PS51352"/>
    </source>
</evidence>
<dbReference type="InterPro" id="IPR013766">
    <property type="entry name" value="Thioredoxin_domain"/>
</dbReference>
<evidence type="ECO:0000256" key="13">
    <source>
        <dbReference type="PIRSR" id="PIRSR000239-1"/>
    </source>
</evidence>
<evidence type="ECO:0000256" key="10">
    <source>
        <dbReference type="ARBA" id="ARBA00038489"/>
    </source>
</evidence>
<keyword evidence="4" id="KW-0575">Peroxidase</keyword>
<evidence type="ECO:0000313" key="16">
    <source>
        <dbReference type="Proteomes" id="UP000191905"/>
    </source>
</evidence>
<evidence type="ECO:0000256" key="2">
    <source>
        <dbReference type="ARBA" id="ARBA00011245"/>
    </source>
</evidence>
<dbReference type="CDD" id="cd03017">
    <property type="entry name" value="PRX_BCP"/>
    <property type="match status" value="1"/>
</dbReference>
<keyword evidence="5" id="KW-0049">Antioxidant</keyword>
<dbReference type="InterPro" id="IPR036249">
    <property type="entry name" value="Thioredoxin-like_sf"/>
</dbReference>
<evidence type="ECO:0000313" key="15">
    <source>
        <dbReference type="EMBL" id="OQM76670.1"/>
    </source>
</evidence>
<evidence type="ECO:0000256" key="1">
    <source>
        <dbReference type="ARBA" id="ARBA00003330"/>
    </source>
</evidence>
<dbReference type="Gene3D" id="3.40.30.10">
    <property type="entry name" value="Glutaredoxin"/>
    <property type="match status" value="1"/>
</dbReference>
<dbReference type="GO" id="GO:0034599">
    <property type="term" value="P:cellular response to oxidative stress"/>
    <property type="evidence" value="ECO:0007669"/>
    <property type="project" value="TreeGrafter"/>
</dbReference>
<evidence type="ECO:0000256" key="6">
    <source>
        <dbReference type="ARBA" id="ARBA00023002"/>
    </source>
</evidence>
<evidence type="ECO:0000256" key="9">
    <source>
        <dbReference type="ARBA" id="ARBA00032824"/>
    </source>
</evidence>
<dbReference type="PROSITE" id="PS51352">
    <property type="entry name" value="THIOREDOXIN_2"/>
    <property type="match status" value="1"/>
</dbReference>
<evidence type="ECO:0000256" key="8">
    <source>
        <dbReference type="ARBA" id="ARBA00023284"/>
    </source>
</evidence>
<dbReference type="EC" id="1.11.1.24" evidence="3"/>
<evidence type="ECO:0000256" key="7">
    <source>
        <dbReference type="ARBA" id="ARBA00023157"/>
    </source>
</evidence>
<evidence type="ECO:0000256" key="11">
    <source>
        <dbReference type="ARBA" id="ARBA00042639"/>
    </source>
</evidence>
<dbReference type="PANTHER" id="PTHR42801:SF4">
    <property type="entry name" value="AHPC_TSA FAMILY PROTEIN"/>
    <property type="match status" value="1"/>
</dbReference>
<dbReference type="InterPro" id="IPR050924">
    <property type="entry name" value="Peroxiredoxin_BCP/PrxQ"/>
</dbReference>
<dbReference type="RefSeq" id="WP_080918702.1">
    <property type="nucleotide sequence ID" value="NZ_MDET01000006.1"/>
</dbReference>
<sequence length="155" mass="17695">MAELQIGDMAPQFELPRDGGGSLKLSDFRGQPVVLYFYPKDDTKGCTTEAIDFSQLKPEFDKIDVMVIGLSPDSARKHDRFKAKHELAVCLASDEERRVIEMYNVWVEKQLYGRRYMGVERATYLIDQGGKIAQIWRNVRVNGHAETVLEAAREL</sequence>
<dbReference type="GO" id="GO:0005737">
    <property type="term" value="C:cytoplasm"/>
    <property type="evidence" value="ECO:0007669"/>
    <property type="project" value="TreeGrafter"/>
</dbReference>